<accession>A0AAP0QGQ8</accession>
<comment type="caution">
    <text evidence="1">The sequence shown here is derived from an EMBL/GenBank/DDBJ whole genome shotgun (WGS) entry which is preliminary data.</text>
</comment>
<dbReference type="EMBL" id="JBCGBO010000007">
    <property type="protein sequence ID" value="KAK9188928.1"/>
    <property type="molecule type" value="Genomic_DNA"/>
</dbReference>
<sequence length="70" mass="8376">MCWKMKMKMKPRDDALSRQQHHFVRNRTFKASIEARSPSLMQHVTRTISIICKAQPEESLDHNHHMQLTF</sequence>
<dbReference type="Proteomes" id="UP001428341">
    <property type="component" value="Unassembled WGS sequence"/>
</dbReference>
<keyword evidence="2" id="KW-1185">Reference proteome</keyword>
<gene>
    <name evidence="1" type="ORF">WN944_020333</name>
</gene>
<evidence type="ECO:0000313" key="2">
    <source>
        <dbReference type="Proteomes" id="UP001428341"/>
    </source>
</evidence>
<name>A0AAP0QGQ8_9ROSI</name>
<protein>
    <submittedName>
        <fullName evidence="1">Uncharacterized protein</fullName>
    </submittedName>
</protein>
<proteinExistence type="predicted"/>
<evidence type="ECO:0000313" key="1">
    <source>
        <dbReference type="EMBL" id="KAK9188928.1"/>
    </source>
</evidence>
<dbReference type="AlphaFoldDB" id="A0AAP0QGQ8"/>
<organism evidence="1 2">
    <name type="scientific">Citrus x changshan-huyou</name>
    <dbReference type="NCBI Taxonomy" id="2935761"/>
    <lineage>
        <taxon>Eukaryota</taxon>
        <taxon>Viridiplantae</taxon>
        <taxon>Streptophyta</taxon>
        <taxon>Embryophyta</taxon>
        <taxon>Tracheophyta</taxon>
        <taxon>Spermatophyta</taxon>
        <taxon>Magnoliopsida</taxon>
        <taxon>eudicotyledons</taxon>
        <taxon>Gunneridae</taxon>
        <taxon>Pentapetalae</taxon>
        <taxon>rosids</taxon>
        <taxon>malvids</taxon>
        <taxon>Sapindales</taxon>
        <taxon>Rutaceae</taxon>
        <taxon>Aurantioideae</taxon>
        <taxon>Citrus</taxon>
    </lineage>
</organism>
<reference evidence="1 2" key="1">
    <citation type="submission" date="2024-05" db="EMBL/GenBank/DDBJ databases">
        <title>Haplotype-resolved chromosome-level genome assembly of Huyou (Citrus changshanensis).</title>
        <authorList>
            <person name="Miao C."/>
            <person name="Chen W."/>
            <person name="Wu Y."/>
            <person name="Wang L."/>
            <person name="Zhao S."/>
            <person name="Grierson D."/>
            <person name="Xu C."/>
            <person name="Chen K."/>
        </authorList>
    </citation>
    <scope>NUCLEOTIDE SEQUENCE [LARGE SCALE GENOMIC DNA]</scope>
    <source>
        <strain evidence="1">01-14</strain>
        <tissue evidence="1">Leaf</tissue>
    </source>
</reference>